<evidence type="ECO:0000313" key="3">
    <source>
        <dbReference type="Proteomes" id="UP001224926"/>
    </source>
</evidence>
<keyword evidence="1" id="KW-0812">Transmembrane</keyword>
<gene>
    <name evidence="2" type="ORF">NP511_07655</name>
</gene>
<dbReference type="AlphaFoldDB" id="A0AAF0PE59"/>
<proteinExistence type="predicted"/>
<sequence>MAGILLSFLSFLSPLFSDSVRIVIAGVILSTVLAFLIYSYRFASSVGITCVPKEESNTAKEQHHGEYRVKDGHTKFNTYVCIPEWQSEPEVEISLSDSFEIAAWNYPDDVEFNESYTKFEGSRRDNFSFDLELDGKEEELYGGDFTIEFVDKMTDNTVQKIVLDPI</sequence>
<dbReference type="Proteomes" id="UP001224926">
    <property type="component" value="Chromosome"/>
</dbReference>
<keyword evidence="3" id="KW-1185">Reference proteome</keyword>
<protein>
    <submittedName>
        <fullName evidence="2">Uncharacterized protein</fullName>
    </submittedName>
</protein>
<dbReference type="RefSeq" id="WP_136396867.1">
    <property type="nucleotide sequence ID" value="NZ_CP101873.1"/>
</dbReference>
<dbReference type="EMBL" id="CP101873">
    <property type="protein sequence ID" value="WMT09505.1"/>
    <property type="molecule type" value="Genomic_DNA"/>
</dbReference>
<reference evidence="2 3" key="1">
    <citation type="submission" date="2022-07" db="EMBL/GenBank/DDBJ databases">
        <title>Two temperate virus in Haloterrigena jeotgali A29.</title>
        <authorList>
            <person name="Deng X."/>
        </authorList>
    </citation>
    <scope>NUCLEOTIDE SEQUENCE [LARGE SCALE GENOMIC DNA]</scope>
    <source>
        <strain evidence="2 3">A29</strain>
    </source>
</reference>
<keyword evidence="1" id="KW-1133">Transmembrane helix</keyword>
<dbReference type="GeneID" id="39861491"/>
<name>A0AAF0PE59_9EURY</name>
<feature type="transmembrane region" description="Helical" evidence="1">
    <location>
        <begin position="20"/>
        <end position="38"/>
    </location>
</feature>
<accession>A0AAF0PE59</accession>
<evidence type="ECO:0000313" key="2">
    <source>
        <dbReference type="EMBL" id="WMT09505.1"/>
    </source>
</evidence>
<keyword evidence="1" id="KW-0472">Membrane</keyword>
<organism evidence="2 3">
    <name type="scientific">Natrinema thermotolerans</name>
    <dbReference type="NCBI Taxonomy" id="121872"/>
    <lineage>
        <taxon>Archaea</taxon>
        <taxon>Methanobacteriati</taxon>
        <taxon>Methanobacteriota</taxon>
        <taxon>Stenosarchaea group</taxon>
        <taxon>Halobacteria</taxon>
        <taxon>Halobacteriales</taxon>
        <taxon>Natrialbaceae</taxon>
        <taxon>Natrinema</taxon>
    </lineage>
</organism>
<evidence type="ECO:0000256" key="1">
    <source>
        <dbReference type="SAM" id="Phobius"/>
    </source>
</evidence>